<dbReference type="EMBL" id="CP044067">
    <property type="protein sequence ID" value="QET05900.1"/>
    <property type="molecule type" value="Genomic_DNA"/>
</dbReference>
<sequence>MVRSLLIRGMAAGFLSCLLVFAFAKMFGEAQVEGAIAYEARMEHAMGGSHAHEMPELVSREVQAGLGLFVGLAVFGTAVGGLFSLVFAYVYGRFGRLGPRALSATIALLAFIAIVLVPFLKYPPNPPSIGDPSTIGSRTALFFAMIALSLAALVVAVMLARRLAHRHGAWNATLAGGAMYLVLIGLACALLPTVNEVPDAFPASLLWHFRVAAFGMQAVLWAALGLLFGALAQPLLIRHS</sequence>
<organism evidence="2 3">
    <name type="scientific">Cupriavidus pauculus</name>
    <dbReference type="NCBI Taxonomy" id="82633"/>
    <lineage>
        <taxon>Bacteria</taxon>
        <taxon>Pseudomonadati</taxon>
        <taxon>Pseudomonadota</taxon>
        <taxon>Betaproteobacteria</taxon>
        <taxon>Burkholderiales</taxon>
        <taxon>Burkholderiaceae</taxon>
        <taxon>Cupriavidus</taxon>
    </lineage>
</organism>
<keyword evidence="1" id="KW-0472">Membrane</keyword>
<feature type="transmembrane region" description="Helical" evidence="1">
    <location>
        <begin position="101"/>
        <end position="120"/>
    </location>
</feature>
<evidence type="ECO:0000313" key="3">
    <source>
        <dbReference type="Proteomes" id="UP000322822"/>
    </source>
</evidence>
<feature type="transmembrane region" description="Helical" evidence="1">
    <location>
        <begin position="214"/>
        <end position="237"/>
    </location>
</feature>
<dbReference type="Proteomes" id="UP000322822">
    <property type="component" value="Chromosome 2"/>
</dbReference>
<gene>
    <name evidence="2" type="ORF">FOB72_28580</name>
</gene>
<accession>A0A5P2HFR4</accession>
<feature type="transmembrane region" description="Helical" evidence="1">
    <location>
        <begin position="64"/>
        <end position="89"/>
    </location>
</feature>
<dbReference type="AlphaFoldDB" id="A0A5P2HFR4"/>
<keyword evidence="1" id="KW-1133">Transmembrane helix</keyword>
<protein>
    <submittedName>
        <fullName evidence="2">CbtA family protein</fullName>
    </submittedName>
</protein>
<dbReference type="Pfam" id="PF09490">
    <property type="entry name" value="CbtA"/>
    <property type="match status" value="1"/>
</dbReference>
<reference evidence="2 3" key="1">
    <citation type="submission" date="2019-09" db="EMBL/GenBank/DDBJ databases">
        <title>FDA dAtabase for Regulatory Grade micrObial Sequences (FDA-ARGOS): Supporting development and validation of Infectious Disease Dx tests.</title>
        <authorList>
            <person name="Sciortino C."/>
            <person name="Tallon L."/>
            <person name="Sadzewicz L."/>
            <person name="Vavikolanu K."/>
            <person name="Mehta A."/>
            <person name="Aluvathingal J."/>
            <person name="Nadendla S."/>
            <person name="Nandy P."/>
            <person name="Geyer C."/>
            <person name="Yan Y."/>
            <person name="Sichtig H."/>
        </authorList>
    </citation>
    <scope>NUCLEOTIDE SEQUENCE [LARGE SCALE GENOMIC DNA]</scope>
    <source>
        <strain evidence="2 3">FDAARGOS_664</strain>
    </source>
</reference>
<feature type="transmembrane region" description="Helical" evidence="1">
    <location>
        <begin position="172"/>
        <end position="194"/>
    </location>
</feature>
<proteinExistence type="predicted"/>
<keyword evidence="1" id="KW-0812">Transmembrane</keyword>
<evidence type="ECO:0000256" key="1">
    <source>
        <dbReference type="SAM" id="Phobius"/>
    </source>
</evidence>
<name>A0A5P2HFR4_9BURK</name>
<dbReference type="InterPro" id="IPR012666">
    <property type="entry name" value="CbtA_put"/>
</dbReference>
<dbReference type="OrthoDB" id="6851830at2"/>
<evidence type="ECO:0000313" key="2">
    <source>
        <dbReference type="EMBL" id="QET05900.1"/>
    </source>
</evidence>
<feature type="transmembrane region" description="Helical" evidence="1">
    <location>
        <begin position="140"/>
        <end position="160"/>
    </location>
</feature>
<dbReference type="RefSeq" id="WP_150376514.1">
    <property type="nucleotide sequence ID" value="NZ_CP044067.1"/>
</dbReference>